<dbReference type="Pfam" id="PF13657">
    <property type="entry name" value="Couple_hipA"/>
    <property type="match status" value="1"/>
</dbReference>
<dbReference type="InterPro" id="IPR017508">
    <property type="entry name" value="HipA_N1"/>
</dbReference>
<evidence type="ECO:0000313" key="2">
    <source>
        <dbReference type="EMBL" id="GAA5064478.1"/>
    </source>
</evidence>
<dbReference type="EMBL" id="BAABJM010000006">
    <property type="protein sequence ID" value="GAA5064478.1"/>
    <property type="molecule type" value="Genomic_DNA"/>
</dbReference>
<reference evidence="3" key="1">
    <citation type="journal article" date="2019" name="Int. J. Syst. Evol. Microbiol.">
        <title>The Global Catalogue of Microorganisms (GCM) 10K type strain sequencing project: providing services to taxonomists for standard genome sequencing and annotation.</title>
        <authorList>
            <consortium name="The Broad Institute Genomics Platform"/>
            <consortium name="The Broad Institute Genome Sequencing Center for Infectious Disease"/>
            <person name="Wu L."/>
            <person name="Ma J."/>
        </authorList>
    </citation>
    <scope>NUCLEOTIDE SEQUENCE [LARGE SCALE GENOMIC DNA]</scope>
    <source>
        <strain evidence="3">JCM 18298</strain>
    </source>
</reference>
<evidence type="ECO:0000259" key="1">
    <source>
        <dbReference type="Pfam" id="PF13657"/>
    </source>
</evidence>
<sequence length="156" mass="16819">MPDLIVVLNGVPAGVITHVSGRPRFTYVDDYAADFEATPLSLSMPLAVARGYDHRVTAPWLANLLPDDANVRERLARDFGARADSATALLEHIGRDCAGAVQLVAPSEISDVVSRPGSLEPVTVTSGRFRDREVEYHHELSRAGTMAPCGLGRANR</sequence>
<accession>A0ABP9KRR1</accession>
<dbReference type="RefSeq" id="WP_345498410.1">
    <property type="nucleotide sequence ID" value="NZ_BAABJM010000006.1"/>
</dbReference>
<keyword evidence="3" id="KW-1185">Reference proteome</keyword>
<organism evidence="2 3">
    <name type="scientific">Nocardia callitridis</name>
    <dbReference type="NCBI Taxonomy" id="648753"/>
    <lineage>
        <taxon>Bacteria</taxon>
        <taxon>Bacillati</taxon>
        <taxon>Actinomycetota</taxon>
        <taxon>Actinomycetes</taxon>
        <taxon>Mycobacteriales</taxon>
        <taxon>Nocardiaceae</taxon>
        <taxon>Nocardia</taxon>
    </lineage>
</organism>
<feature type="domain" description="HipA N-terminal subdomain 1" evidence="1">
    <location>
        <begin position="4"/>
        <end position="103"/>
    </location>
</feature>
<dbReference type="Proteomes" id="UP001500603">
    <property type="component" value="Unassembled WGS sequence"/>
</dbReference>
<name>A0ABP9KRR1_9NOCA</name>
<evidence type="ECO:0000313" key="3">
    <source>
        <dbReference type="Proteomes" id="UP001500603"/>
    </source>
</evidence>
<comment type="caution">
    <text evidence="2">The sequence shown here is derived from an EMBL/GenBank/DDBJ whole genome shotgun (WGS) entry which is preliminary data.</text>
</comment>
<proteinExistence type="predicted"/>
<dbReference type="NCBIfam" id="TIGR03071">
    <property type="entry name" value="couple_hipA"/>
    <property type="match status" value="1"/>
</dbReference>
<gene>
    <name evidence="2" type="ORF">GCM10023318_50510</name>
</gene>
<protein>
    <recommendedName>
        <fullName evidence="1">HipA N-terminal subdomain 1 domain-containing protein</fullName>
    </recommendedName>
</protein>